<organism evidence="9 10">
    <name type="scientific">Mycolicibacterium arenosum</name>
    <dbReference type="NCBI Taxonomy" id="2952157"/>
    <lineage>
        <taxon>Bacteria</taxon>
        <taxon>Bacillati</taxon>
        <taxon>Actinomycetota</taxon>
        <taxon>Actinomycetes</taxon>
        <taxon>Mycobacteriales</taxon>
        <taxon>Mycobacteriaceae</taxon>
        <taxon>Mycolicibacterium</taxon>
    </lineage>
</organism>
<evidence type="ECO:0000256" key="1">
    <source>
        <dbReference type="ARBA" id="ARBA00004613"/>
    </source>
</evidence>
<evidence type="ECO:0000256" key="5">
    <source>
        <dbReference type="ARBA" id="ARBA00022729"/>
    </source>
</evidence>
<dbReference type="PANTHER" id="PTHR33630">
    <property type="entry name" value="CUTINASE RV1984C-RELATED-RELATED"/>
    <property type="match status" value="1"/>
</dbReference>
<comment type="similarity">
    <text evidence="2 8">Belongs to the cutinase family.</text>
</comment>
<dbReference type="Gene3D" id="3.40.50.1820">
    <property type="entry name" value="alpha/beta hydrolase"/>
    <property type="match status" value="1"/>
</dbReference>
<keyword evidence="4 8" id="KW-0964">Secreted</keyword>
<dbReference type="InterPro" id="IPR029058">
    <property type="entry name" value="AB_hydrolase_fold"/>
</dbReference>
<dbReference type="InterPro" id="IPR043580">
    <property type="entry name" value="CUTINASE_1"/>
</dbReference>
<keyword evidence="10" id="KW-1185">Reference proteome</keyword>
<accession>A0ABT1M406</accession>
<dbReference type="Pfam" id="PF01083">
    <property type="entry name" value="Cutinase"/>
    <property type="match status" value="1"/>
</dbReference>
<gene>
    <name evidence="9" type="ORF">NM203_15480</name>
</gene>
<keyword evidence="6 8" id="KW-0378">Hydrolase</keyword>
<evidence type="ECO:0000256" key="2">
    <source>
        <dbReference type="ARBA" id="ARBA00007534"/>
    </source>
</evidence>
<dbReference type="SUPFAM" id="SSF53474">
    <property type="entry name" value="alpha/beta-Hydrolases"/>
    <property type="match status" value="1"/>
</dbReference>
<comment type="caution">
    <text evidence="9">The sequence shown here is derived from an EMBL/GenBank/DDBJ whole genome shotgun (WGS) entry which is preliminary data.</text>
</comment>
<keyword evidence="5" id="KW-0732">Signal</keyword>
<evidence type="ECO:0000256" key="4">
    <source>
        <dbReference type="ARBA" id="ARBA00022525"/>
    </source>
</evidence>
<comment type="subcellular location">
    <subcellularLocation>
        <location evidence="1 8">Secreted</location>
    </subcellularLocation>
</comment>
<dbReference type="Proteomes" id="UP001651690">
    <property type="component" value="Unassembled WGS sequence"/>
</dbReference>
<evidence type="ECO:0000256" key="6">
    <source>
        <dbReference type="ARBA" id="ARBA00022801"/>
    </source>
</evidence>
<sequence>MINLEAAAAKPQDAVVMTRARPSPSAAVQPKSHLTRRPLYAMAVGAVVAALFVGASPGQANGEETAFPMVDCADVEVVFARGTFEGPGVGKVGEPVIDALHQRLPERTVGVHAVNYPASLQFDRVVDGIQDVGNRLRDLTADCPTTDIVVGGYSQGAAVSGYFTSETAPAGYALDPLTSDVAERITAVVLFGKPSPDVVRLLRHEAPPIEIGPAFTDRTIDLCARGDPICQGGGLDRGAHSAYAVNGMAEAAAEFVIARLGSR</sequence>
<dbReference type="InterPro" id="IPR000675">
    <property type="entry name" value="Cutinase/axe"/>
</dbReference>
<dbReference type="PANTHER" id="PTHR33630:SF9">
    <property type="entry name" value="CUTINASE 4"/>
    <property type="match status" value="1"/>
</dbReference>
<evidence type="ECO:0000256" key="3">
    <source>
        <dbReference type="ARBA" id="ARBA00022487"/>
    </source>
</evidence>
<dbReference type="RefSeq" id="WP_255060912.1">
    <property type="nucleotide sequence ID" value="NZ_JANDBD010000006.1"/>
</dbReference>
<dbReference type="PROSITE" id="PS00155">
    <property type="entry name" value="CUTINASE_1"/>
    <property type="match status" value="1"/>
</dbReference>
<evidence type="ECO:0000256" key="8">
    <source>
        <dbReference type="RuleBase" id="RU361263"/>
    </source>
</evidence>
<dbReference type="EMBL" id="JANDBD010000006">
    <property type="protein sequence ID" value="MCP9273590.1"/>
    <property type="molecule type" value="Genomic_DNA"/>
</dbReference>
<proteinExistence type="inferred from homology"/>
<keyword evidence="7" id="KW-1015">Disulfide bond</keyword>
<evidence type="ECO:0000313" key="9">
    <source>
        <dbReference type="EMBL" id="MCP9273590.1"/>
    </source>
</evidence>
<comment type="function">
    <text evidence="8">Catalyzes the hydrolysis of complex carboxylic polyesters found in the cell wall of plants. Degrades cutin, a macromolecule that forms the structure of the plant cuticle.</text>
</comment>
<evidence type="ECO:0000256" key="7">
    <source>
        <dbReference type="ARBA" id="ARBA00023157"/>
    </source>
</evidence>
<protein>
    <recommendedName>
        <fullName evidence="8">Cutinase</fullName>
        <ecNumber evidence="8">3.1.1.-</ecNumber>
    </recommendedName>
</protein>
<keyword evidence="3 8" id="KW-0719">Serine esterase</keyword>
<dbReference type="EC" id="3.1.1.-" evidence="8"/>
<dbReference type="SMART" id="SM01110">
    <property type="entry name" value="Cutinase"/>
    <property type="match status" value="1"/>
</dbReference>
<name>A0ABT1M406_9MYCO</name>
<reference evidence="9 10" key="1">
    <citation type="submission" date="2022-06" db="EMBL/GenBank/DDBJ databases">
        <title>Mycolicibacterium sp. CAU 1645 isolated from seawater.</title>
        <authorList>
            <person name="Kim W."/>
        </authorList>
    </citation>
    <scope>NUCLEOTIDE SEQUENCE [LARGE SCALE GENOMIC DNA]</scope>
    <source>
        <strain evidence="9 10">CAU 1645</strain>
    </source>
</reference>
<evidence type="ECO:0000313" key="10">
    <source>
        <dbReference type="Proteomes" id="UP001651690"/>
    </source>
</evidence>